<dbReference type="SUPFAM" id="SSF103473">
    <property type="entry name" value="MFS general substrate transporter"/>
    <property type="match status" value="1"/>
</dbReference>
<accession>A0A938YES0</accession>
<dbReference type="EMBL" id="JAERWK010000019">
    <property type="protein sequence ID" value="MBM9468514.1"/>
    <property type="molecule type" value="Genomic_DNA"/>
</dbReference>
<dbReference type="RefSeq" id="WP_205261470.1">
    <property type="nucleotide sequence ID" value="NZ_JAERWK010000019.1"/>
</dbReference>
<keyword evidence="1" id="KW-0472">Membrane</keyword>
<evidence type="ECO:0000313" key="2">
    <source>
        <dbReference type="EMBL" id="MBM9468514.1"/>
    </source>
</evidence>
<proteinExistence type="predicted"/>
<sequence>MSLTSSVAGRVLGVDDPFLVCLLVALPCSAGAASGFVLRDTPGRPATLAASALVVLGAAITIPALHASSTLWFAVGSTVAGLGVGAALSGTFKVLAPLPAPAERAEFFAAFFVVGYLAFSIPAVIAGFAAASVGLVITGTVYAVGLIVLAVGAAAAMTVTGGPRVEQSRE</sequence>
<protein>
    <recommendedName>
        <fullName evidence="4">MFS transporter</fullName>
    </recommendedName>
</protein>
<feature type="transmembrane region" description="Helical" evidence="1">
    <location>
        <begin position="45"/>
        <end position="65"/>
    </location>
</feature>
<evidence type="ECO:0000256" key="1">
    <source>
        <dbReference type="SAM" id="Phobius"/>
    </source>
</evidence>
<keyword evidence="1" id="KW-0812">Transmembrane</keyword>
<dbReference type="InterPro" id="IPR036259">
    <property type="entry name" value="MFS_trans_sf"/>
</dbReference>
<feature type="transmembrane region" description="Helical" evidence="1">
    <location>
        <begin position="135"/>
        <end position="159"/>
    </location>
</feature>
<comment type="caution">
    <text evidence="2">The sequence shown here is derived from an EMBL/GenBank/DDBJ whole genome shotgun (WGS) entry which is preliminary data.</text>
</comment>
<evidence type="ECO:0000313" key="3">
    <source>
        <dbReference type="Proteomes" id="UP000663792"/>
    </source>
</evidence>
<dbReference type="Proteomes" id="UP000663792">
    <property type="component" value="Unassembled WGS sequence"/>
</dbReference>
<evidence type="ECO:0008006" key="4">
    <source>
        <dbReference type="Google" id="ProtNLM"/>
    </source>
</evidence>
<organism evidence="2 3">
    <name type="scientific">Nakamurella leprariae</name>
    <dbReference type="NCBI Taxonomy" id="2803911"/>
    <lineage>
        <taxon>Bacteria</taxon>
        <taxon>Bacillati</taxon>
        <taxon>Actinomycetota</taxon>
        <taxon>Actinomycetes</taxon>
        <taxon>Nakamurellales</taxon>
        <taxon>Nakamurellaceae</taxon>
        <taxon>Nakamurella</taxon>
    </lineage>
</organism>
<keyword evidence="1" id="KW-1133">Transmembrane helix</keyword>
<keyword evidence="3" id="KW-1185">Reference proteome</keyword>
<feature type="transmembrane region" description="Helical" evidence="1">
    <location>
        <begin position="107"/>
        <end position="129"/>
    </location>
</feature>
<feature type="transmembrane region" description="Helical" evidence="1">
    <location>
        <begin position="17"/>
        <end position="38"/>
    </location>
</feature>
<feature type="transmembrane region" description="Helical" evidence="1">
    <location>
        <begin position="71"/>
        <end position="95"/>
    </location>
</feature>
<dbReference type="AlphaFoldDB" id="A0A938YES0"/>
<reference evidence="2" key="1">
    <citation type="submission" date="2021-01" db="EMBL/GenBank/DDBJ databases">
        <title>YIM 132084 draft genome.</title>
        <authorList>
            <person name="An D."/>
        </authorList>
    </citation>
    <scope>NUCLEOTIDE SEQUENCE</scope>
    <source>
        <strain evidence="2">YIM 132084</strain>
    </source>
</reference>
<gene>
    <name evidence="2" type="ORF">JL106_14615</name>
</gene>
<name>A0A938YES0_9ACTN</name>